<comment type="function">
    <text evidence="2">Pyridoxal 5'-phosphate (PLP)-binding protein, which is involved in PLP homeostasis.</text>
</comment>
<comment type="cofactor">
    <cofactor evidence="3">
        <name>pyridoxal 5'-phosphate</name>
        <dbReference type="ChEBI" id="CHEBI:597326"/>
    </cofactor>
</comment>
<dbReference type="InterPro" id="IPR011078">
    <property type="entry name" value="PyrdxlP_homeostasis"/>
</dbReference>
<dbReference type="GO" id="GO:0030170">
    <property type="term" value="F:pyridoxal phosphate binding"/>
    <property type="evidence" value="ECO:0007669"/>
    <property type="project" value="UniProtKB-UniRule"/>
</dbReference>
<dbReference type="InterPro" id="IPR001608">
    <property type="entry name" value="Ala_racemase_N"/>
</dbReference>
<dbReference type="SUPFAM" id="SSF51419">
    <property type="entry name" value="PLP-binding barrel"/>
    <property type="match status" value="1"/>
</dbReference>
<dbReference type="AlphaFoldDB" id="A0AB39U5U8"/>
<proteinExistence type="inferred from homology"/>
<dbReference type="HAMAP" id="MF_02087">
    <property type="entry name" value="PLP_homeostasis"/>
    <property type="match status" value="1"/>
</dbReference>
<dbReference type="PIRSF" id="PIRSF004848">
    <property type="entry name" value="YBL036c_PLPDEIII"/>
    <property type="match status" value="1"/>
</dbReference>
<dbReference type="PANTHER" id="PTHR10146">
    <property type="entry name" value="PROLINE SYNTHETASE CO-TRANSCRIBED BACTERIAL HOMOLOG PROTEIN"/>
    <property type="match status" value="1"/>
</dbReference>
<dbReference type="InterPro" id="IPR029066">
    <property type="entry name" value="PLP-binding_barrel"/>
</dbReference>
<keyword evidence="1 2" id="KW-0663">Pyridoxal phosphate</keyword>
<feature type="domain" description="Alanine racemase N-terminal" evidence="5">
    <location>
        <begin position="46"/>
        <end position="269"/>
    </location>
</feature>
<evidence type="ECO:0000256" key="1">
    <source>
        <dbReference type="ARBA" id="ARBA00022898"/>
    </source>
</evidence>
<protein>
    <recommendedName>
        <fullName evidence="2">Pyridoxal phosphate homeostasis protein</fullName>
        <shortName evidence="2">PLP homeostasis protein</shortName>
    </recommendedName>
</protein>
<sequence>MVSYMEHIDLSNQKVEAQRAAQIRDNVATVMDRIHAAEQQAGRSSGEVKLLAATKTRTVGEIMAAIDAGVHLIGENRPQEVTAKVEGLQALCAQRGLALNPKPHDATDDMSARVGFHLIGQLQANKINKVIDHVGTIESVDNLQLAERISKRAVARDLNIGILLEVNESGEFAKSGCEPDKAFELACTMATLPGLQLQGLMTIGAHVDDEATIRKGFAHLRTVRDAILQSGEQGTGSCSELSMGMTHDMEYAIREASTIVRVGTAIFGPRAFI</sequence>
<evidence type="ECO:0000256" key="4">
    <source>
        <dbReference type="RuleBase" id="RU004514"/>
    </source>
</evidence>
<gene>
    <name evidence="6" type="ORF">QN215_08570</name>
</gene>
<dbReference type="EMBL" id="CP129674">
    <property type="protein sequence ID" value="XDS44307.1"/>
    <property type="molecule type" value="Genomic_DNA"/>
</dbReference>
<dbReference type="RefSeq" id="WP_369343898.1">
    <property type="nucleotide sequence ID" value="NZ_CP129674.1"/>
</dbReference>
<dbReference type="Pfam" id="PF01168">
    <property type="entry name" value="Ala_racemase_N"/>
    <property type="match status" value="1"/>
</dbReference>
<organism evidence="6">
    <name type="scientific">Bifidobacterium aquikefiricola</name>
    <dbReference type="NCBI Taxonomy" id="3059038"/>
    <lineage>
        <taxon>Bacteria</taxon>
        <taxon>Bacillati</taxon>
        <taxon>Actinomycetota</taxon>
        <taxon>Actinomycetes</taxon>
        <taxon>Bifidobacteriales</taxon>
        <taxon>Bifidobacteriaceae</taxon>
        <taxon>Bifidobacterium</taxon>
    </lineage>
</organism>
<evidence type="ECO:0000313" key="6">
    <source>
        <dbReference type="EMBL" id="XDS44307.1"/>
    </source>
</evidence>
<evidence type="ECO:0000256" key="2">
    <source>
        <dbReference type="HAMAP-Rule" id="MF_02087"/>
    </source>
</evidence>
<feature type="modified residue" description="N6-(pyridoxal phosphate)lysine" evidence="2 3">
    <location>
        <position position="55"/>
    </location>
</feature>
<name>A0AB39U5U8_9BIFI</name>
<evidence type="ECO:0000256" key="3">
    <source>
        <dbReference type="PIRSR" id="PIRSR004848-1"/>
    </source>
</evidence>
<dbReference type="NCBIfam" id="TIGR00044">
    <property type="entry name" value="YggS family pyridoxal phosphate-dependent enzyme"/>
    <property type="match status" value="1"/>
</dbReference>
<reference evidence="6" key="1">
    <citation type="submission" date="2023-07" db="EMBL/GenBank/DDBJ databases">
        <title>Bifidobacterium aquikefiriaerophilum sp. nov. and Bifidobacterium eccum sp. nov., isolated from water kefir.</title>
        <authorList>
            <person name="Breselge S."/>
            <person name="Bellassi P."/>
            <person name="Barcenilla C."/>
            <person name="Alvarez-Ordonez A."/>
            <person name="Morelli L."/>
            <person name="Cotter P.D."/>
        </authorList>
    </citation>
    <scope>NUCLEOTIDE SEQUENCE</scope>
    <source>
        <strain evidence="6">WK041_4_12</strain>
    </source>
</reference>
<evidence type="ECO:0000259" key="5">
    <source>
        <dbReference type="Pfam" id="PF01168"/>
    </source>
</evidence>
<accession>A0AB39U5U8</accession>
<comment type="similarity">
    <text evidence="2 4">Belongs to the pyridoxal phosphate-binding protein YggS/PROSC family.</text>
</comment>
<dbReference type="PANTHER" id="PTHR10146:SF14">
    <property type="entry name" value="PYRIDOXAL PHOSPHATE HOMEOSTASIS PROTEIN"/>
    <property type="match status" value="1"/>
</dbReference>
<dbReference type="Gene3D" id="3.20.20.10">
    <property type="entry name" value="Alanine racemase"/>
    <property type="match status" value="1"/>
</dbReference>
<dbReference type="KEGG" id="baqk:QN215_08570"/>
<dbReference type="CDD" id="cd00635">
    <property type="entry name" value="PLPDE_III_YBL036c_like"/>
    <property type="match status" value="1"/>
</dbReference>